<evidence type="ECO:0000313" key="2">
    <source>
        <dbReference type="Proteomes" id="UP000050795"/>
    </source>
</evidence>
<dbReference type="PANTHER" id="PTHR13265">
    <property type="entry name" value="THO COMPLEX SUBUNIT 1"/>
    <property type="match status" value="1"/>
</dbReference>
<dbReference type="Proteomes" id="UP000050795">
    <property type="component" value="Unassembled WGS sequence"/>
</dbReference>
<dbReference type="Pfam" id="PF11957">
    <property type="entry name" value="efThoc1"/>
    <property type="match status" value="1"/>
</dbReference>
<evidence type="ECO:0000256" key="1">
    <source>
        <dbReference type="SAM" id="MobiDB-lite"/>
    </source>
</evidence>
<name>A0AA85KDG9_TRIRE</name>
<feature type="compositionally biased region" description="Polar residues" evidence="1">
    <location>
        <begin position="575"/>
        <end position="592"/>
    </location>
</feature>
<accession>A0AA85KDG9</accession>
<feature type="region of interest" description="Disordered" evidence="1">
    <location>
        <begin position="519"/>
        <end position="603"/>
    </location>
</feature>
<dbReference type="InterPro" id="IPR021861">
    <property type="entry name" value="THO_THOC1"/>
</dbReference>
<evidence type="ECO:0000313" key="3">
    <source>
        <dbReference type="WBParaSite" id="TREG1_82910.8"/>
    </source>
</evidence>
<feature type="compositionally biased region" description="Polar residues" evidence="1">
    <location>
        <begin position="535"/>
        <end position="558"/>
    </location>
</feature>
<reference evidence="2" key="1">
    <citation type="submission" date="2022-06" db="EMBL/GenBank/DDBJ databases">
        <authorList>
            <person name="Berger JAMES D."/>
            <person name="Berger JAMES D."/>
        </authorList>
    </citation>
    <scope>NUCLEOTIDE SEQUENCE [LARGE SCALE GENOMIC DNA]</scope>
</reference>
<dbReference type="PANTHER" id="PTHR13265:SF0">
    <property type="entry name" value="HPR1"/>
    <property type="match status" value="1"/>
</dbReference>
<keyword evidence="2" id="KW-1185">Reference proteome</keyword>
<dbReference type="AlphaFoldDB" id="A0AA85KDG9"/>
<protein>
    <submittedName>
        <fullName evidence="3">Uncharacterized protein</fullName>
    </submittedName>
</protein>
<organism evidence="2 3">
    <name type="scientific">Trichobilharzia regenti</name>
    <name type="common">Nasal bird schistosome</name>
    <dbReference type="NCBI Taxonomy" id="157069"/>
    <lineage>
        <taxon>Eukaryota</taxon>
        <taxon>Metazoa</taxon>
        <taxon>Spiralia</taxon>
        <taxon>Lophotrochozoa</taxon>
        <taxon>Platyhelminthes</taxon>
        <taxon>Trematoda</taxon>
        <taxon>Digenea</taxon>
        <taxon>Strigeidida</taxon>
        <taxon>Schistosomatoidea</taxon>
        <taxon>Schistosomatidae</taxon>
        <taxon>Trichobilharzia</taxon>
    </lineage>
</organism>
<reference evidence="3" key="2">
    <citation type="submission" date="2023-11" db="UniProtKB">
        <authorList>
            <consortium name="WormBaseParasite"/>
        </authorList>
    </citation>
    <scope>IDENTIFICATION</scope>
</reference>
<dbReference type="GO" id="GO:0000445">
    <property type="term" value="C:THO complex part of transcription export complex"/>
    <property type="evidence" value="ECO:0007669"/>
    <property type="project" value="TreeGrafter"/>
</dbReference>
<proteinExistence type="predicted"/>
<sequence length="653" mass="74513">MSGDHVKADLSFGVVKEILEDPSGFSLAKLKSTAEATDLKDKKSLIDVALRGRMLRLLASDFMDDVKTLLKMGVAAALANLCSAHTPFLLFSDVFNTKPISVCEEMFGFMEETIITLKDVPLFGSGRNTLLRMCNDLLRRLSKSQNTVFCGQIQLFLTRLFPLDEKSGLNFMSNFNSEKNILYNKNPDPSVFRHHLPHDHSCDDIEEGEMTDSVTPLEVDAGLYVKFWSLQEFFKSPVLCYENSKWLKFTSSTDTVLDIFSSIKLMTAEENDACSQSSSRKFSKYLTSEKLLDLQLMDPSFRRYILVQLLILFQYLTTTVKFKTMDQVLSEDQQSWVNQRREAVIRLLSSNSSSTSPSGTFVSTVEHILEREGYWNRWKNDGCPSFIRTAEKSRLSTRKRHINPLITRTGQKVYRFGNRELDKLWNVCPDNLAACRDQRRLFNADLHTYFQDAIIEMDPAEKVEEEYKSINKEEWSWRALRFLARKCPHFYINWNPPGRPVKDYLSVILTEKIQSEEDKSCTPVTSNCDHHHGTDGTSLDSIPNKQPRLDNSSDSTALDSLVKSSAPPRTRSAKNECQTQGQTSKTQTNNKPSPAPSSPMRTRYRDTMTVDVSWLPCFFTSITTVHDICLTPCLRSMMLSLIALIYKTTDCYA</sequence>
<dbReference type="GO" id="GO:0006406">
    <property type="term" value="P:mRNA export from nucleus"/>
    <property type="evidence" value="ECO:0007669"/>
    <property type="project" value="TreeGrafter"/>
</dbReference>
<dbReference type="WBParaSite" id="TREG1_82910.8">
    <property type="protein sequence ID" value="TREG1_82910.8"/>
    <property type="gene ID" value="TREG1_82910"/>
</dbReference>